<dbReference type="Proteomes" id="UP000242881">
    <property type="component" value="Unassembled WGS sequence"/>
</dbReference>
<dbReference type="InterPro" id="IPR008532">
    <property type="entry name" value="NFACT_RNA-bd"/>
</dbReference>
<evidence type="ECO:0000259" key="1">
    <source>
        <dbReference type="Pfam" id="PF05670"/>
    </source>
</evidence>
<dbReference type="AlphaFoldDB" id="A0A2J6WRQ5"/>
<proteinExistence type="predicted"/>
<dbReference type="Pfam" id="PF05670">
    <property type="entry name" value="NFACT-R_1"/>
    <property type="match status" value="1"/>
</dbReference>
<dbReference type="Gene3D" id="2.30.310.10">
    <property type="entry name" value="ibrinogen binding protein from staphylococcus aureus domain"/>
    <property type="match status" value="1"/>
</dbReference>
<name>A0A2J6WRQ5_9BACT</name>
<comment type="caution">
    <text evidence="2">The sequence shown here is derived from an EMBL/GenBank/DDBJ whole genome shotgun (WGS) entry which is preliminary data.</text>
</comment>
<dbReference type="Pfam" id="PF05833">
    <property type="entry name" value="NFACT_N"/>
    <property type="match status" value="2"/>
</dbReference>
<dbReference type="PANTHER" id="PTHR15239">
    <property type="entry name" value="NUCLEAR EXPORT MEDIATOR FACTOR NEMF"/>
    <property type="match status" value="1"/>
</dbReference>
<evidence type="ECO:0000313" key="3">
    <source>
        <dbReference type="Proteomes" id="UP000242881"/>
    </source>
</evidence>
<dbReference type="InterPro" id="IPR051608">
    <property type="entry name" value="RQC_Subunit_NEMF"/>
</dbReference>
<organism evidence="2 3">
    <name type="scientific">Calditerrivibrio nitroreducens</name>
    <dbReference type="NCBI Taxonomy" id="477976"/>
    <lineage>
        <taxon>Bacteria</taxon>
        <taxon>Pseudomonadati</taxon>
        <taxon>Deferribacterota</taxon>
        <taxon>Deferribacteres</taxon>
        <taxon>Deferribacterales</taxon>
        <taxon>Calditerrivibrionaceae</taxon>
    </lineage>
</organism>
<dbReference type="GO" id="GO:0000049">
    <property type="term" value="F:tRNA binding"/>
    <property type="evidence" value="ECO:0007669"/>
    <property type="project" value="TreeGrafter"/>
</dbReference>
<sequence>MDGLLLYKFLKYLNRFINSNVNNILTDGNNLCLIVYSGNDRCYIVFDMKDGSIYFPGSFAGKEVFSKLNSSQIISFKQRGYDRAFYIQVKKRKASGISEYFKLVFELVGGNSNFFILDNGHIILYRFSDKNIDQDRDISIGCKYQVFRSNKQFSLDNYDSISDFNLLEGFYKKTADFANRLIGIKGEVGDVVCYIKELLSDENIYIDSDGRAYPFRISEDLNEINIKDYKCKFNKEKKVFSFEGIKRQLKKRISDKKDLLKKLEGELSIAENYHELLHKAEILKNNLFRIDEAMRSGEFLEFTPNGEKIVSIELKDVRDMDAYIESLFNRGKKLERSIPLIRKRISDIKMEIDFYEELSFFLDNGDIDHDEIGDLLKPDHRVKKGRTKKVKRYYKYGKDDFILLIGRNSFGNDEILGLADKEDIWFHVHGYPSSHVILKSNVGLPSYDLLTDVARVTAYYSVLKNEQKVAVDWTSRKYVRKVKGAAKGFVIYDRFKTIMVQPASPEEIGFTLEEK</sequence>
<gene>
    <name evidence="2" type="ORF">C0187_00060</name>
</gene>
<accession>A0A2J6WRQ5</accession>
<dbReference type="PANTHER" id="PTHR15239:SF6">
    <property type="entry name" value="RIBOSOME QUALITY CONTROL COMPLEX SUBUNIT NEMF"/>
    <property type="match status" value="1"/>
</dbReference>
<protein>
    <recommendedName>
        <fullName evidence="1">NFACT RNA-binding domain-containing protein</fullName>
    </recommendedName>
</protein>
<feature type="domain" description="NFACT RNA-binding" evidence="1">
    <location>
        <begin position="393"/>
        <end position="484"/>
    </location>
</feature>
<dbReference type="GO" id="GO:1990112">
    <property type="term" value="C:RQC complex"/>
    <property type="evidence" value="ECO:0007669"/>
    <property type="project" value="TreeGrafter"/>
</dbReference>
<reference evidence="2 3" key="1">
    <citation type="submission" date="2018-01" db="EMBL/GenBank/DDBJ databases">
        <title>Metagenomic assembled genomes from two thermal pools in the Uzon Caldera, Kamchatka, Russia.</title>
        <authorList>
            <person name="Wilkins L."/>
            <person name="Ettinger C."/>
        </authorList>
    </citation>
    <scope>NUCLEOTIDE SEQUENCE [LARGE SCALE GENOMIC DNA]</scope>
    <source>
        <strain evidence="2">ZAV-05</strain>
    </source>
</reference>
<evidence type="ECO:0000313" key="2">
    <source>
        <dbReference type="EMBL" id="PMP73093.1"/>
    </source>
</evidence>
<dbReference type="GO" id="GO:0043023">
    <property type="term" value="F:ribosomal large subunit binding"/>
    <property type="evidence" value="ECO:0007669"/>
    <property type="project" value="TreeGrafter"/>
</dbReference>
<dbReference type="EMBL" id="PNIN01000001">
    <property type="protein sequence ID" value="PMP73093.1"/>
    <property type="molecule type" value="Genomic_DNA"/>
</dbReference>
<dbReference type="GO" id="GO:0072344">
    <property type="term" value="P:rescue of stalled ribosome"/>
    <property type="evidence" value="ECO:0007669"/>
    <property type="project" value="TreeGrafter"/>
</dbReference>